<reference evidence="1 2" key="1">
    <citation type="submission" date="2016-03" db="EMBL/GenBank/DDBJ databases">
        <authorList>
            <person name="Ploux O."/>
        </authorList>
    </citation>
    <scope>NUCLEOTIDE SEQUENCE [LARGE SCALE GENOMIC DNA]</scope>
    <source>
        <strain evidence="1 2">R-45370</strain>
    </source>
</reference>
<dbReference type="EMBL" id="LUUI01000090">
    <property type="protein sequence ID" value="OAI17126.1"/>
    <property type="molecule type" value="Genomic_DNA"/>
</dbReference>
<accession>A0A177NGB1</accession>
<organism evidence="1 2">
    <name type="scientific">Methylomonas lenta</name>
    <dbReference type="NCBI Taxonomy" id="980561"/>
    <lineage>
        <taxon>Bacteria</taxon>
        <taxon>Pseudomonadati</taxon>
        <taxon>Pseudomonadota</taxon>
        <taxon>Gammaproteobacteria</taxon>
        <taxon>Methylococcales</taxon>
        <taxon>Methylococcaceae</taxon>
        <taxon>Methylomonas</taxon>
    </lineage>
</organism>
<dbReference type="InterPro" id="IPR058292">
    <property type="entry name" value="DUF7986"/>
</dbReference>
<name>A0A177NGB1_9GAMM</name>
<gene>
    <name evidence="1" type="ORF">A1359_06430</name>
</gene>
<dbReference type="RefSeq" id="WP_066980209.1">
    <property type="nucleotide sequence ID" value="NZ_LUUI01000090.1"/>
</dbReference>
<dbReference type="Pfam" id="PF25948">
    <property type="entry name" value="DUF7986"/>
    <property type="match status" value="1"/>
</dbReference>
<comment type="caution">
    <text evidence="1">The sequence shown here is derived from an EMBL/GenBank/DDBJ whole genome shotgun (WGS) entry which is preliminary data.</text>
</comment>
<evidence type="ECO:0000313" key="1">
    <source>
        <dbReference type="EMBL" id="OAI17126.1"/>
    </source>
</evidence>
<evidence type="ECO:0000313" key="2">
    <source>
        <dbReference type="Proteomes" id="UP000078476"/>
    </source>
</evidence>
<protein>
    <submittedName>
        <fullName evidence="1">Uncharacterized protein</fullName>
    </submittedName>
</protein>
<sequence length="222" mass="25510">MTDTHFTSTDYLEIRRRGVLLNSKIFKKLSTEDIKNCGRHLGLWHQKTLVIDSDEEMDLFADYATFGYRPHGFNMAEKFLRLFHKQADEFELELLRRMRFAHYAMYQVEKTNGLDTLIVVDVFNKVKYKIIDHQMAKTAHQGLILAGHLLDFDDFSIQTGGTVLVTREIIESDEVVRVIDRIHDDQLGDFLSNPANGAKLAKGIISAALKQGQTSNVKHERL</sequence>
<keyword evidence="2" id="KW-1185">Reference proteome</keyword>
<proteinExistence type="predicted"/>
<dbReference type="OrthoDB" id="5563357at2"/>
<dbReference type="Proteomes" id="UP000078476">
    <property type="component" value="Unassembled WGS sequence"/>
</dbReference>
<dbReference type="AlphaFoldDB" id="A0A177NGB1"/>